<dbReference type="InterPro" id="IPR053146">
    <property type="entry name" value="QDO-like"/>
</dbReference>
<dbReference type="InterPro" id="IPR013096">
    <property type="entry name" value="Cupin_2"/>
</dbReference>
<protein>
    <submittedName>
        <fullName evidence="2">Quercetin dioxygenase-like cupin family protein</fullName>
    </submittedName>
</protein>
<comment type="caution">
    <text evidence="2">The sequence shown here is derived from an EMBL/GenBank/DDBJ whole genome shotgun (WGS) entry which is preliminary data.</text>
</comment>
<dbReference type="InterPro" id="IPR014710">
    <property type="entry name" value="RmlC-like_jellyroll"/>
</dbReference>
<dbReference type="Gene3D" id="2.60.120.10">
    <property type="entry name" value="Jelly Rolls"/>
    <property type="match status" value="1"/>
</dbReference>
<dbReference type="Pfam" id="PF07883">
    <property type="entry name" value="Cupin_2"/>
    <property type="match status" value="1"/>
</dbReference>
<dbReference type="Proteomes" id="UP000538507">
    <property type="component" value="Unassembled WGS sequence"/>
</dbReference>
<evidence type="ECO:0000313" key="2">
    <source>
        <dbReference type="EMBL" id="MBB4291481.1"/>
    </source>
</evidence>
<dbReference type="PANTHER" id="PTHR36440:SF1">
    <property type="entry name" value="PUTATIVE (AFU_ORTHOLOGUE AFUA_8G07350)-RELATED"/>
    <property type="match status" value="1"/>
</dbReference>
<dbReference type="AlphaFoldDB" id="A0AAE2ML46"/>
<dbReference type="GO" id="GO:0051213">
    <property type="term" value="F:dioxygenase activity"/>
    <property type="evidence" value="ECO:0007669"/>
    <property type="project" value="UniProtKB-KW"/>
</dbReference>
<feature type="domain" description="Cupin type-2" evidence="1">
    <location>
        <begin position="40"/>
        <end position="104"/>
    </location>
</feature>
<dbReference type="PANTHER" id="PTHR36440">
    <property type="entry name" value="PUTATIVE (AFU_ORTHOLOGUE AFUA_8G07350)-RELATED"/>
    <property type="match status" value="1"/>
</dbReference>
<dbReference type="RefSeq" id="WP_183608288.1">
    <property type="nucleotide sequence ID" value="NZ_JACHAZ010000001.1"/>
</dbReference>
<dbReference type="InterPro" id="IPR011051">
    <property type="entry name" value="RmlC_Cupin_sf"/>
</dbReference>
<keyword evidence="2" id="KW-0560">Oxidoreductase</keyword>
<accession>A0AAE2ML46</accession>
<reference evidence="2 3" key="1">
    <citation type="submission" date="2020-08" db="EMBL/GenBank/DDBJ databases">
        <title>Genomic Encyclopedia of Type Strains, Phase IV (KMG-V): Genome sequencing to study the core and pangenomes of soil and plant-associated prokaryotes.</title>
        <authorList>
            <person name="Whitman W."/>
        </authorList>
    </citation>
    <scope>NUCLEOTIDE SEQUENCE [LARGE SCALE GENOMIC DNA]</scope>
    <source>
        <strain evidence="2 3">SEMIA 415</strain>
    </source>
</reference>
<name>A0AAE2ML46_RHILE</name>
<dbReference type="EMBL" id="JACIGO010000003">
    <property type="protein sequence ID" value="MBB4291481.1"/>
    <property type="molecule type" value="Genomic_DNA"/>
</dbReference>
<sequence>MSDTNAENNLGWIDVLGPQIKPVTASTGDQSDYAILLGILGPNVVVPLHSHPDRETFYVLEGAVEGYSAGKWHQLGAGDAFDVAPNKAHAWRNVSARQAKMLIVTTNKMSAFFQEIGKPAGPKEPPTPDEVALFLSTAEAYGYTIAQPSENEAIGIHLS</sequence>
<organism evidence="2 3">
    <name type="scientific">Rhizobium leguminosarum</name>
    <dbReference type="NCBI Taxonomy" id="384"/>
    <lineage>
        <taxon>Bacteria</taxon>
        <taxon>Pseudomonadati</taxon>
        <taxon>Pseudomonadota</taxon>
        <taxon>Alphaproteobacteria</taxon>
        <taxon>Hyphomicrobiales</taxon>
        <taxon>Rhizobiaceae</taxon>
        <taxon>Rhizobium/Agrobacterium group</taxon>
        <taxon>Rhizobium</taxon>
    </lineage>
</organism>
<dbReference type="SUPFAM" id="SSF51182">
    <property type="entry name" value="RmlC-like cupins"/>
    <property type="match status" value="1"/>
</dbReference>
<proteinExistence type="predicted"/>
<evidence type="ECO:0000259" key="1">
    <source>
        <dbReference type="Pfam" id="PF07883"/>
    </source>
</evidence>
<keyword evidence="2" id="KW-0223">Dioxygenase</keyword>
<gene>
    <name evidence="2" type="ORF">GGE16_003540</name>
</gene>
<evidence type="ECO:0000313" key="3">
    <source>
        <dbReference type="Proteomes" id="UP000538507"/>
    </source>
</evidence>